<protein>
    <submittedName>
        <fullName evidence="3">Cobalamin-binding protein</fullName>
    </submittedName>
</protein>
<dbReference type="Pfam" id="PF01497">
    <property type="entry name" value="Peripla_BP_2"/>
    <property type="match status" value="1"/>
</dbReference>
<keyword evidence="4" id="KW-1185">Reference proteome</keyword>
<evidence type="ECO:0000313" key="4">
    <source>
        <dbReference type="Proteomes" id="UP000297647"/>
    </source>
</evidence>
<dbReference type="NCBIfam" id="NF038402">
    <property type="entry name" value="TroA_like"/>
    <property type="match status" value="1"/>
</dbReference>
<organism evidence="3 4">
    <name type="scientific">Algoriphagus kandeliae</name>
    <dbReference type="NCBI Taxonomy" id="2562278"/>
    <lineage>
        <taxon>Bacteria</taxon>
        <taxon>Pseudomonadati</taxon>
        <taxon>Bacteroidota</taxon>
        <taxon>Cytophagia</taxon>
        <taxon>Cytophagales</taxon>
        <taxon>Cyclobacteriaceae</taxon>
        <taxon>Algoriphagus</taxon>
    </lineage>
</organism>
<dbReference type="Gene3D" id="3.40.50.1980">
    <property type="entry name" value="Nitrogenase molybdenum iron protein domain"/>
    <property type="match status" value="2"/>
</dbReference>
<dbReference type="InterPro" id="IPR050902">
    <property type="entry name" value="ABC_Transporter_SBP"/>
</dbReference>
<dbReference type="InterPro" id="IPR002491">
    <property type="entry name" value="ABC_transptr_periplasmic_BD"/>
</dbReference>
<dbReference type="PROSITE" id="PS50983">
    <property type="entry name" value="FE_B12_PBP"/>
    <property type="match status" value="1"/>
</dbReference>
<dbReference type="Proteomes" id="UP000297647">
    <property type="component" value="Unassembled WGS sequence"/>
</dbReference>
<comment type="caution">
    <text evidence="3">The sequence shown here is derived from an EMBL/GenBank/DDBJ whole genome shotgun (WGS) entry which is preliminary data.</text>
</comment>
<accession>A0A4Y9QUK5</accession>
<dbReference type="EMBL" id="SPSB01000002">
    <property type="protein sequence ID" value="TFV96281.1"/>
    <property type="molecule type" value="Genomic_DNA"/>
</dbReference>
<evidence type="ECO:0000313" key="3">
    <source>
        <dbReference type="EMBL" id="TFV96281.1"/>
    </source>
</evidence>
<gene>
    <name evidence="3" type="ORF">E4S40_08645</name>
</gene>
<evidence type="ECO:0000259" key="2">
    <source>
        <dbReference type="PROSITE" id="PS50983"/>
    </source>
</evidence>
<dbReference type="InterPro" id="IPR054828">
    <property type="entry name" value="Vit_B12_bind_prot"/>
</dbReference>
<feature type="domain" description="Fe/B12 periplasmic-binding" evidence="2">
    <location>
        <begin position="19"/>
        <end position="253"/>
    </location>
</feature>
<dbReference type="RefSeq" id="WP_135073053.1">
    <property type="nucleotide sequence ID" value="NZ_SPSB01000002.1"/>
</dbReference>
<proteinExistence type="predicted"/>
<reference evidence="3 4" key="1">
    <citation type="submission" date="2019-03" db="EMBL/GenBank/DDBJ databases">
        <title>Algoriphagus sp. nov, a new strain isolated from root system soil of mangrove plant Kandelia.</title>
        <authorList>
            <person name="Yin Q."/>
            <person name="Wang K."/>
            <person name="Song Z."/>
        </authorList>
    </citation>
    <scope>NUCLEOTIDE SEQUENCE [LARGE SCALE GENOMIC DNA]</scope>
    <source>
        <strain evidence="3 4">XY-J91</strain>
    </source>
</reference>
<name>A0A4Y9QUK5_9BACT</name>
<evidence type="ECO:0000256" key="1">
    <source>
        <dbReference type="ARBA" id="ARBA00022729"/>
    </source>
</evidence>
<dbReference type="PANTHER" id="PTHR30535">
    <property type="entry name" value="VITAMIN B12-BINDING PROTEIN"/>
    <property type="match status" value="1"/>
</dbReference>
<dbReference type="OrthoDB" id="9816357at2"/>
<dbReference type="SUPFAM" id="SSF53807">
    <property type="entry name" value="Helical backbone' metal receptor"/>
    <property type="match status" value="1"/>
</dbReference>
<dbReference type="PANTHER" id="PTHR30535:SF34">
    <property type="entry name" value="MOLYBDATE-BINDING PROTEIN MOLA"/>
    <property type="match status" value="1"/>
</dbReference>
<keyword evidence="1" id="KW-0732">Signal</keyword>
<dbReference type="AlphaFoldDB" id="A0A4Y9QUK5"/>
<sequence>MHFTDHLNRRIFLPSPPKRIISLVPSQTELLVDLGLEDRLVGVTKFCVHPDHIRKTKTIIGGTKTYHFDRIDSLNPDLIIGNKEENDQTGIESLAKKYTVWMSDVKGLADTFSLVEDLGKLTETRDKAEELLVQLKQEFKKPIPKRGTAVYLIWNDPIMTAGADTFIDQMLHCAGFENLIQEKRYPEISLEDLIELAPDFLLLSSEPFPFKAKHAKEFQQALPNARIEIVDGELFSWYGTRILKSMPYFRMLF</sequence>